<evidence type="ECO:0000256" key="3">
    <source>
        <dbReference type="ARBA" id="ARBA00023163"/>
    </source>
</evidence>
<dbReference type="SUPFAM" id="SSF47413">
    <property type="entry name" value="lambda repressor-like DNA-binding domains"/>
    <property type="match status" value="1"/>
</dbReference>
<dbReference type="PROSITE" id="PS50932">
    <property type="entry name" value="HTH_LACI_2"/>
    <property type="match status" value="1"/>
</dbReference>
<dbReference type="InterPro" id="IPR000843">
    <property type="entry name" value="HTH_LacI"/>
</dbReference>
<dbReference type="Gene3D" id="1.10.260.40">
    <property type="entry name" value="lambda repressor-like DNA-binding domains"/>
    <property type="match status" value="1"/>
</dbReference>
<name>A0ABX2F1N7_9PSEU</name>
<dbReference type="Proteomes" id="UP000763557">
    <property type="component" value="Unassembled WGS sequence"/>
</dbReference>
<dbReference type="SUPFAM" id="SSF53822">
    <property type="entry name" value="Periplasmic binding protein-like I"/>
    <property type="match status" value="1"/>
</dbReference>
<dbReference type="Gene3D" id="3.40.50.2300">
    <property type="match status" value="2"/>
</dbReference>
<dbReference type="Pfam" id="PF13377">
    <property type="entry name" value="Peripla_BP_3"/>
    <property type="match status" value="1"/>
</dbReference>
<keyword evidence="6" id="KW-1185">Reference proteome</keyword>
<gene>
    <name evidence="5" type="ORF">GC106_24550</name>
</gene>
<evidence type="ECO:0000313" key="5">
    <source>
        <dbReference type="EMBL" id="NRN65244.1"/>
    </source>
</evidence>
<evidence type="ECO:0000259" key="4">
    <source>
        <dbReference type="PROSITE" id="PS50932"/>
    </source>
</evidence>
<protein>
    <submittedName>
        <fullName evidence="5">ABC transporter sugar-binding protein/LacI transcriptional regulator</fullName>
    </submittedName>
</protein>
<dbReference type="Pfam" id="PF00356">
    <property type="entry name" value="LacI"/>
    <property type="match status" value="1"/>
</dbReference>
<dbReference type="InterPro" id="IPR028082">
    <property type="entry name" value="Peripla_BP_I"/>
</dbReference>
<accession>A0ABX2F1N7</accession>
<proteinExistence type="predicted"/>
<dbReference type="EMBL" id="JAAATY010000006">
    <property type="protein sequence ID" value="NRN65244.1"/>
    <property type="molecule type" value="Genomic_DNA"/>
</dbReference>
<dbReference type="CDD" id="cd01392">
    <property type="entry name" value="HTH_LacI"/>
    <property type="match status" value="1"/>
</dbReference>
<evidence type="ECO:0000256" key="2">
    <source>
        <dbReference type="ARBA" id="ARBA00023125"/>
    </source>
</evidence>
<feature type="domain" description="HTH lacI-type" evidence="4">
    <location>
        <begin position="16"/>
        <end position="70"/>
    </location>
</feature>
<organism evidence="5 6">
    <name type="scientific">Kibdelosporangium persicum</name>
    <dbReference type="NCBI Taxonomy" id="2698649"/>
    <lineage>
        <taxon>Bacteria</taxon>
        <taxon>Bacillati</taxon>
        <taxon>Actinomycetota</taxon>
        <taxon>Actinomycetes</taxon>
        <taxon>Pseudonocardiales</taxon>
        <taxon>Pseudonocardiaceae</taxon>
        <taxon>Kibdelosporangium</taxon>
    </lineage>
</organism>
<keyword evidence="3" id="KW-0804">Transcription</keyword>
<dbReference type="PANTHER" id="PTHR30146:SF109">
    <property type="entry name" value="HTH-TYPE TRANSCRIPTIONAL REGULATOR GALS"/>
    <property type="match status" value="1"/>
</dbReference>
<dbReference type="InterPro" id="IPR010982">
    <property type="entry name" value="Lambda_DNA-bd_dom_sf"/>
</dbReference>
<reference evidence="5 6" key="1">
    <citation type="submission" date="2020-01" db="EMBL/GenBank/DDBJ databases">
        <title>Kibdelosporangium persica a novel Actinomycetes from a hot desert in Iran.</title>
        <authorList>
            <person name="Safaei N."/>
            <person name="Zaburannyi N."/>
            <person name="Mueller R."/>
            <person name="Wink J."/>
        </authorList>
    </citation>
    <scope>NUCLEOTIDE SEQUENCE [LARGE SCALE GENOMIC DNA]</scope>
    <source>
        <strain evidence="5 6">4NS15</strain>
    </source>
</reference>
<dbReference type="PANTHER" id="PTHR30146">
    <property type="entry name" value="LACI-RELATED TRANSCRIPTIONAL REPRESSOR"/>
    <property type="match status" value="1"/>
</dbReference>
<keyword evidence="2" id="KW-0238">DNA-binding</keyword>
<dbReference type="InterPro" id="IPR046335">
    <property type="entry name" value="LacI/GalR-like_sensor"/>
</dbReference>
<sequence>MTGGLEWAVTTDGQAVTLRQVAAQAGVSRQTVSNVLNAPERVDPATRLKVRAAIESLGYQPSRTARSLATRQAGLIGYCLARHPGRSLFTDPFLHALTEAIEATGRRLLVFTAPEGAEGLATYADLIAQRAVDAFILSDTVDGDPRHGWLASRGVPFASFGRTWPEQGEQPGRWVDVDGAGACAELVRGLHSAGHDRIAFLGWRDPVPVGAAKDRQRGWRDECRRLGLPEQAAYADSDSMEGAAHAAATLLDAAQPPTAIVAAGDLLAVGVISEVRRRELRPGHDIWVTGFDDSLLATSVEGGLTTVRQPAAEITATLVRLLDAGPGRSGVLLDGRIVSRSSAPLDL</sequence>
<evidence type="ECO:0000256" key="1">
    <source>
        <dbReference type="ARBA" id="ARBA00023015"/>
    </source>
</evidence>
<comment type="caution">
    <text evidence="5">The sequence shown here is derived from an EMBL/GenBank/DDBJ whole genome shotgun (WGS) entry which is preliminary data.</text>
</comment>
<dbReference type="SMART" id="SM00354">
    <property type="entry name" value="HTH_LACI"/>
    <property type="match status" value="1"/>
</dbReference>
<evidence type="ECO:0000313" key="6">
    <source>
        <dbReference type="Proteomes" id="UP000763557"/>
    </source>
</evidence>
<keyword evidence="1" id="KW-0805">Transcription regulation</keyword>